<accession>A0A2A2MC81</accession>
<evidence type="ECO:0000313" key="2">
    <source>
        <dbReference type="Proteomes" id="UP000218796"/>
    </source>
</evidence>
<gene>
    <name evidence="1" type="ORF">CJD50_12935</name>
</gene>
<organism evidence="1 2">
    <name type="scientific">Hafnia paralvei</name>
    <dbReference type="NCBI Taxonomy" id="546367"/>
    <lineage>
        <taxon>Bacteria</taxon>
        <taxon>Pseudomonadati</taxon>
        <taxon>Pseudomonadota</taxon>
        <taxon>Gammaproteobacteria</taxon>
        <taxon>Enterobacterales</taxon>
        <taxon>Hafniaceae</taxon>
        <taxon>Hafnia</taxon>
    </lineage>
</organism>
<dbReference type="PANTHER" id="PTHR40275">
    <property type="entry name" value="SSL7038 PROTEIN"/>
    <property type="match status" value="1"/>
</dbReference>
<dbReference type="EMBL" id="NQMS01000005">
    <property type="protein sequence ID" value="PAV95926.1"/>
    <property type="molecule type" value="Genomic_DNA"/>
</dbReference>
<name>A0A2A2MC81_9GAMM</name>
<dbReference type="Gene3D" id="3.30.2020.10">
    <property type="entry name" value="NE0471-like N-terminal domain"/>
    <property type="match status" value="1"/>
</dbReference>
<dbReference type="Proteomes" id="UP000218796">
    <property type="component" value="Unassembled WGS sequence"/>
</dbReference>
<dbReference type="RefSeq" id="WP_039185568.1">
    <property type="nucleotide sequence ID" value="NZ_CAURWF010000029.1"/>
</dbReference>
<dbReference type="InterPro" id="IPR014057">
    <property type="entry name" value="HI1420"/>
</dbReference>
<reference evidence="1 2" key="1">
    <citation type="submission" date="2017-08" db="EMBL/GenBank/DDBJ databases">
        <title>Draft Genome Sequence of Hafnia alvei CITHA-6 Isolated from Raw Bovine Milk.</title>
        <authorList>
            <person name="Culligan E.P."/>
            <person name="Mcsweeney A."/>
            <person name="O'Doherty C."/>
            <person name="Gleeson E."/>
            <person name="O'Riordan D."/>
            <person name="Sleator R.D."/>
        </authorList>
    </citation>
    <scope>NUCLEOTIDE SEQUENCE [LARGE SCALE GENOMIC DNA]</scope>
    <source>
        <strain evidence="1 2">CITHA-6</strain>
    </source>
</reference>
<proteinExistence type="predicted"/>
<dbReference type="InterPro" id="IPR036782">
    <property type="entry name" value="NE0471-like_N"/>
</dbReference>
<evidence type="ECO:0000313" key="1">
    <source>
        <dbReference type="EMBL" id="PAV95926.1"/>
    </source>
</evidence>
<dbReference type="PANTHER" id="PTHR40275:SF1">
    <property type="entry name" value="SSL7038 PROTEIN"/>
    <property type="match status" value="1"/>
</dbReference>
<sequence>MNKIIDVDVIGKFELKLTYENGTVCEVDLYKYNDDSAFDDPKIFLKFGLLPNGDLEWLPNIRISSETLLQRGMNKAHSESGNTVNFANIISMALYDAIIENRPEIIQAALRTAVDKHGKSKIAKNTGTKSRTSIYKSLNENTDVSMSTIVNLAHAVMDLEEKESMSR</sequence>
<comment type="caution">
    <text evidence="1">The sequence shown here is derived from an EMBL/GenBank/DDBJ whole genome shotgun (WGS) entry which is preliminary data.</text>
</comment>
<dbReference type="OrthoDB" id="6400632at2"/>
<dbReference type="AlphaFoldDB" id="A0A2A2MC81"/>
<protein>
    <submittedName>
        <fullName evidence="1">Addiction module antitoxin</fullName>
    </submittedName>
</protein>
<dbReference type="SUPFAM" id="SSF143880">
    <property type="entry name" value="NE0471 N-terminal domain-like"/>
    <property type="match status" value="1"/>
</dbReference>
<keyword evidence="2" id="KW-1185">Reference proteome</keyword>